<accession>A0A174F9S3</accession>
<feature type="binding site" evidence="17">
    <location>
        <position position="68"/>
    </location>
    <ligand>
        <name>thiamine diphosphate</name>
        <dbReference type="ChEBI" id="CHEBI:58937"/>
    </ligand>
</feature>
<dbReference type="GO" id="GO:0004802">
    <property type="term" value="F:transketolase activity"/>
    <property type="evidence" value="ECO:0007669"/>
    <property type="project" value="UniProtKB-UniRule"/>
</dbReference>
<comment type="function">
    <text evidence="4 20">Catalyzes the transfer of a two-carbon ketol group from a ketose donor to an aldose acceptor, via a covalent intermediate with the cofactor thiamine pyrophosphate.</text>
</comment>
<reference evidence="22 23" key="1">
    <citation type="submission" date="2015-09" db="EMBL/GenBank/DDBJ databases">
        <authorList>
            <consortium name="Pathogen Informatics"/>
        </authorList>
    </citation>
    <scope>NUCLEOTIDE SEQUENCE [LARGE SCALE GENOMIC DNA]</scope>
    <source>
        <strain evidence="22 23">2789STDY5834876</strain>
    </source>
</reference>
<comment type="cofactor">
    <cofactor evidence="3">
        <name>Co(2+)</name>
        <dbReference type="ChEBI" id="CHEBI:48828"/>
    </cofactor>
</comment>
<evidence type="ECO:0000256" key="13">
    <source>
        <dbReference type="ARBA" id="ARBA00049473"/>
    </source>
</evidence>
<dbReference type="CDD" id="cd07033">
    <property type="entry name" value="TPP_PYR_DXS_TK_like"/>
    <property type="match status" value="1"/>
</dbReference>
<feature type="binding site" evidence="16">
    <location>
        <position position="471"/>
    </location>
    <ligand>
        <name>substrate</name>
    </ligand>
</feature>
<feature type="binding site" evidence="17">
    <location>
        <position position="188"/>
    </location>
    <ligand>
        <name>thiamine diphosphate</name>
        <dbReference type="ChEBI" id="CHEBI:58937"/>
    </ligand>
</feature>
<evidence type="ECO:0000256" key="5">
    <source>
        <dbReference type="ARBA" id="ARBA00007131"/>
    </source>
</evidence>
<dbReference type="InterPro" id="IPR029061">
    <property type="entry name" value="THDP-binding"/>
</dbReference>
<dbReference type="SUPFAM" id="SSF52922">
    <property type="entry name" value="TK C-terminal domain-like"/>
    <property type="match status" value="1"/>
</dbReference>
<gene>
    <name evidence="22" type="primary">tkt</name>
    <name evidence="22" type="ORF">ERS852491_02293</name>
</gene>
<feature type="binding site" evidence="18">
    <location>
        <position position="188"/>
    </location>
    <ligand>
        <name>Mg(2+)</name>
        <dbReference type="ChEBI" id="CHEBI:18420"/>
    </ligand>
</feature>
<dbReference type="STRING" id="39482.ERS852491_02293"/>
<feature type="domain" description="Transketolase-like pyrimidine-binding" evidence="21">
    <location>
        <begin position="356"/>
        <end position="527"/>
    </location>
</feature>
<sequence>MNKQIEKLAVNAIRVLSADMVQKANSGHPGLPLGAAPIAYEVWAHQMSHNPEDPQWINRDRFILSAGHGSSMLYSLLHLFGYGELGIDDLKNFRQLNSLTPGHPEYGHTAGVEATTGPLGAGLGMAVGMAMAEKHMAAVFNRDGYPVFDHYTFALCGDGCLMEGISSEVMSLAGTWGLGKLIVLYDSNSITIEGNTDLAFTEDVEKRFEAFGFQVLSVEDGNDPVAIGKAIEQAKSEKERPSFIRITTRIGHGVPAKEGKASAHGEPLGEENVKILRESLDWPLEEAFAVPEEIYEHYRSLARAGAGKQYFWQQMFEEYGSKYPELKAMLETYYDFDAASGLLDDEAFWAGNGKAEATRSISGKVLNAVKDRLPNLIGGSADLGPSNKTVMNGEADYSAECPAGRNLHYGVRELGMTAVANGILLHGGLRTYAATFFVFVDYMKPMLRLSSLMGLPLISVLTHDSIGVGEDGPTHEPVEQLTMLRSLPNMHVFRPADEVETKAAWYSALTSAHTPTCLVLSRQNLPAIEQTGRDALRGGYILKKESGEAIDMIFMATGSEVSVALEAAGMLEQDGISVRVVSMPCMDLFAEQDEAYQEEILPKSVAKRVVVEAGSSMSWGKYAGIDGCYVTMDEFGASAPAGQLFEKYGFTADAVVNCVRKKFPQV</sequence>
<evidence type="ECO:0000256" key="15">
    <source>
        <dbReference type="PIRSR" id="PIRSR605478-1"/>
    </source>
</evidence>
<dbReference type="Pfam" id="PF22613">
    <property type="entry name" value="Transketolase_C_1"/>
    <property type="match status" value="1"/>
</dbReference>
<comment type="cofactor">
    <cofactor evidence="20">
        <name>Mg(2+)</name>
        <dbReference type="ChEBI" id="CHEBI:18420"/>
    </cofactor>
    <cofactor evidence="20">
        <name>Ca(2+)</name>
        <dbReference type="ChEBI" id="CHEBI:29108"/>
    </cofactor>
    <cofactor evidence="20">
        <name>Mn(2+)</name>
        <dbReference type="ChEBI" id="CHEBI:29035"/>
    </cofactor>
    <cofactor evidence="20">
        <name>Co(2+)</name>
        <dbReference type="ChEBI" id="CHEBI:48828"/>
    </cofactor>
    <text evidence="20">Binds 1 Mg(2+) ion per subunit. Can also utilize other divalent metal cations, such as Ca(2+), Mn(2+) and Co(2+).</text>
</comment>
<feature type="binding site" evidence="16">
    <location>
        <position position="28"/>
    </location>
    <ligand>
        <name>substrate</name>
    </ligand>
</feature>
<feature type="site" description="Important for catalytic activity" evidence="19">
    <location>
        <position position="28"/>
    </location>
</feature>
<dbReference type="GO" id="GO:0006098">
    <property type="term" value="P:pentose-phosphate shunt"/>
    <property type="evidence" value="ECO:0007669"/>
    <property type="project" value="TreeGrafter"/>
</dbReference>
<comment type="cofactor">
    <cofactor evidence="1">
        <name>Ca(2+)</name>
        <dbReference type="ChEBI" id="CHEBI:29108"/>
    </cofactor>
</comment>
<comment type="cofactor">
    <cofactor evidence="18">
        <name>Mg(2+)</name>
        <dbReference type="ChEBI" id="CHEBI:18420"/>
    </cofactor>
    <text evidence="18">Binds 1 Mg(2+) ion per subunit. Can also utilize other divalent metal cations, such as Ca(2+), Mn(2+) and Co(2+).</text>
</comment>
<dbReference type="Proteomes" id="UP000095544">
    <property type="component" value="Unassembled WGS sequence"/>
</dbReference>
<evidence type="ECO:0000256" key="10">
    <source>
        <dbReference type="ARBA" id="ARBA00022837"/>
    </source>
</evidence>
<evidence type="ECO:0000256" key="2">
    <source>
        <dbReference type="ARBA" id="ARBA00001936"/>
    </source>
</evidence>
<evidence type="ECO:0000256" key="17">
    <source>
        <dbReference type="PIRSR" id="PIRSR605478-3"/>
    </source>
</evidence>
<feature type="binding site" evidence="16">
    <location>
        <position position="463"/>
    </location>
    <ligand>
        <name>substrate</name>
    </ligand>
</feature>
<comment type="subunit">
    <text evidence="6 20">Homodimer.</text>
</comment>
<feature type="binding site" evidence="16">
    <location>
        <position position="475"/>
    </location>
    <ligand>
        <name>substrate</name>
    </ligand>
</feature>
<evidence type="ECO:0000256" key="4">
    <source>
        <dbReference type="ARBA" id="ARBA00002931"/>
    </source>
</evidence>
<evidence type="ECO:0000256" key="9">
    <source>
        <dbReference type="ARBA" id="ARBA00022723"/>
    </source>
</evidence>
<feature type="active site" description="Proton donor" evidence="15">
    <location>
        <position position="413"/>
    </location>
</feature>
<dbReference type="EMBL" id="CYZU01000019">
    <property type="protein sequence ID" value="CUO46481.1"/>
    <property type="molecule type" value="Genomic_DNA"/>
</dbReference>
<keyword evidence="10 20" id="KW-0106">Calcium</keyword>
<evidence type="ECO:0000256" key="11">
    <source>
        <dbReference type="ARBA" id="ARBA00022842"/>
    </source>
</evidence>
<dbReference type="FunFam" id="3.40.50.970:FF:000004">
    <property type="entry name" value="Transketolase"/>
    <property type="match status" value="1"/>
</dbReference>
<dbReference type="RefSeq" id="WP_055153182.1">
    <property type="nucleotide sequence ID" value="NZ_CYZU01000019.1"/>
</dbReference>
<dbReference type="Pfam" id="PF00456">
    <property type="entry name" value="Transketolase_N"/>
    <property type="match status" value="1"/>
</dbReference>
<dbReference type="PANTHER" id="PTHR43522">
    <property type="entry name" value="TRANSKETOLASE"/>
    <property type="match status" value="1"/>
</dbReference>
<dbReference type="AlphaFoldDB" id="A0A174F9S3"/>
<dbReference type="Gene3D" id="3.40.50.920">
    <property type="match status" value="1"/>
</dbReference>
<dbReference type="OrthoDB" id="8732661at2"/>
<evidence type="ECO:0000313" key="23">
    <source>
        <dbReference type="Proteomes" id="UP000095544"/>
    </source>
</evidence>
<feature type="binding site" evidence="16">
    <location>
        <position position="359"/>
    </location>
    <ligand>
        <name>substrate</name>
    </ligand>
</feature>
<evidence type="ECO:0000259" key="21">
    <source>
        <dbReference type="SMART" id="SM00861"/>
    </source>
</evidence>
<evidence type="ECO:0000256" key="14">
    <source>
        <dbReference type="NCBIfam" id="TIGR00232"/>
    </source>
</evidence>
<dbReference type="SMART" id="SM00861">
    <property type="entry name" value="Transket_pyr"/>
    <property type="match status" value="1"/>
</dbReference>
<comment type="cofactor">
    <cofactor evidence="17">
        <name>thiamine diphosphate</name>
        <dbReference type="ChEBI" id="CHEBI:58937"/>
    </cofactor>
    <text evidence="17">Binds 1 thiamine pyrophosphate per subunit. During the reaction, the substrate forms a covalent intermediate with the cofactor.</text>
</comment>
<evidence type="ECO:0000256" key="18">
    <source>
        <dbReference type="PIRSR" id="PIRSR605478-4"/>
    </source>
</evidence>
<proteinExistence type="inferred from homology"/>
<evidence type="ECO:0000256" key="7">
    <source>
        <dbReference type="ARBA" id="ARBA00013152"/>
    </source>
</evidence>
<dbReference type="EC" id="2.2.1.1" evidence="7 14"/>
<dbReference type="PROSITE" id="PS00802">
    <property type="entry name" value="TRANSKETOLASE_2"/>
    <property type="match status" value="1"/>
</dbReference>
<dbReference type="PROSITE" id="PS00801">
    <property type="entry name" value="TRANSKETOLASE_1"/>
    <property type="match status" value="1"/>
</dbReference>
<dbReference type="FunFam" id="3.40.50.920:FF:000003">
    <property type="entry name" value="Transketolase"/>
    <property type="match status" value="1"/>
</dbReference>
<dbReference type="InterPro" id="IPR005474">
    <property type="entry name" value="Transketolase_N"/>
</dbReference>
<evidence type="ECO:0000256" key="19">
    <source>
        <dbReference type="PIRSR" id="PIRSR605478-5"/>
    </source>
</evidence>
<feature type="binding site" evidence="17">
    <location>
        <position position="159"/>
    </location>
    <ligand>
        <name>thiamine diphosphate</name>
        <dbReference type="ChEBI" id="CHEBI:58937"/>
    </ligand>
</feature>
<dbReference type="GO" id="GO:0005829">
    <property type="term" value="C:cytosol"/>
    <property type="evidence" value="ECO:0007669"/>
    <property type="project" value="TreeGrafter"/>
</dbReference>
<keyword evidence="8 20" id="KW-0808">Transferase</keyword>
<dbReference type="SUPFAM" id="SSF52518">
    <property type="entry name" value="Thiamin diphosphate-binding fold (THDP-binding)"/>
    <property type="match status" value="2"/>
</dbReference>
<dbReference type="FunFam" id="3.40.50.970:FF:000045">
    <property type="entry name" value="Transketolase"/>
    <property type="match status" value="1"/>
</dbReference>
<keyword evidence="12 17" id="KW-0786">Thiamine pyrophosphate</keyword>
<feature type="binding site" evidence="18">
    <location>
        <position position="190"/>
    </location>
    <ligand>
        <name>Mg(2+)</name>
        <dbReference type="ChEBI" id="CHEBI:18420"/>
    </ligand>
</feature>
<dbReference type="InterPro" id="IPR009014">
    <property type="entry name" value="Transketo_C/PFOR_II"/>
</dbReference>
<comment type="catalytic activity">
    <reaction evidence="13 20">
        <text>D-sedoheptulose 7-phosphate + D-glyceraldehyde 3-phosphate = aldehydo-D-ribose 5-phosphate + D-xylulose 5-phosphate</text>
        <dbReference type="Rhea" id="RHEA:10508"/>
        <dbReference type="ChEBI" id="CHEBI:57483"/>
        <dbReference type="ChEBI" id="CHEBI:57737"/>
        <dbReference type="ChEBI" id="CHEBI:58273"/>
        <dbReference type="ChEBI" id="CHEBI:59776"/>
        <dbReference type="EC" id="2.2.1.1"/>
    </reaction>
</comment>
<evidence type="ECO:0000256" key="3">
    <source>
        <dbReference type="ARBA" id="ARBA00001941"/>
    </source>
</evidence>
<feature type="binding site" evidence="17">
    <location>
        <position position="264"/>
    </location>
    <ligand>
        <name>thiamine diphosphate</name>
        <dbReference type="ChEBI" id="CHEBI:58937"/>
    </ligand>
</feature>
<feature type="binding site" evidence="17">
    <location>
        <position position="439"/>
    </location>
    <ligand>
        <name>thiamine diphosphate</name>
        <dbReference type="ChEBI" id="CHEBI:58937"/>
    </ligand>
</feature>
<feature type="binding site" evidence="16">
    <location>
        <position position="522"/>
    </location>
    <ligand>
        <name>substrate</name>
    </ligand>
</feature>
<dbReference type="InterPro" id="IPR020826">
    <property type="entry name" value="Transketolase_BS"/>
</dbReference>
<keyword evidence="9 18" id="KW-0479">Metal-binding</keyword>
<name>A0A174F9S3_9FIRM</name>
<dbReference type="InterPro" id="IPR033247">
    <property type="entry name" value="Transketolase_fam"/>
</dbReference>
<evidence type="ECO:0000256" key="6">
    <source>
        <dbReference type="ARBA" id="ARBA00011738"/>
    </source>
</evidence>
<feature type="binding site" evidence="16">
    <location>
        <position position="264"/>
    </location>
    <ligand>
        <name>substrate</name>
    </ligand>
</feature>
<evidence type="ECO:0000313" key="22">
    <source>
        <dbReference type="EMBL" id="CUO46481.1"/>
    </source>
</evidence>
<dbReference type="NCBIfam" id="TIGR00232">
    <property type="entry name" value="tktlase_bact"/>
    <property type="match status" value="1"/>
</dbReference>
<organism evidence="22 23">
    <name type="scientific">Faecalicatena contorta</name>
    <dbReference type="NCBI Taxonomy" id="39482"/>
    <lineage>
        <taxon>Bacteria</taxon>
        <taxon>Bacillati</taxon>
        <taxon>Bacillota</taxon>
        <taxon>Clostridia</taxon>
        <taxon>Lachnospirales</taxon>
        <taxon>Lachnospiraceae</taxon>
        <taxon>Faecalicatena</taxon>
    </lineage>
</organism>
<comment type="similarity">
    <text evidence="5 20">Belongs to the transketolase family.</text>
</comment>
<feature type="site" description="Important for catalytic activity" evidence="19">
    <location>
        <position position="264"/>
    </location>
</feature>
<feature type="binding site" evidence="17">
    <location>
        <begin position="117"/>
        <end position="119"/>
    </location>
    <ligand>
        <name>thiamine diphosphate</name>
        <dbReference type="ChEBI" id="CHEBI:58937"/>
    </ligand>
</feature>
<evidence type="ECO:0000256" key="1">
    <source>
        <dbReference type="ARBA" id="ARBA00001913"/>
    </source>
</evidence>
<dbReference type="InterPro" id="IPR055152">
    <property type="entry name" value="Transketolase-like_C_2"/>
</dbReference>
<comment type="cofactor">
    <cofactor evidence="2">
        <name>Mn(2+)</name>
        <dbReference type="ChEBI" id="CHEBI:29035"/>
    </cofactor>
</comment>
<evidence type="ECO:0000256" key="8">
    <source>
        <dbReference type="ARBA" id="ARBA00022679"/>
    </source>
</evidence>
<dbReference type="InterPro" id="IPR049557">
    <property type="entry name" value="Transketolase_CS"/>
</dbReference>
<dbReference type="GO" id="GO:0046872">
    <property type="term" value="F:metal ion binding"/>
    <property type="evidence" value="ECO:0007669"/>
    <property type="project" value="UniProtKB-KW"/>
</dbReference>
<dbReference type="Pfam" id="PF02779">
    <property type="entry name" value="Transket_pyr"/>
    <property type="match status" value="1"/>
</dbReference>
<dbReference type="InterPro" id="IPR005478">
    <property type="entry name" value="Transketolase_bac-like"/>
</dbReference>
<feature type="binding site" evidence="18">
    <location>
        <position position="158"/>
    </location>
    <ligand>
        <name>Mg(2+)</name>
        <dbReference type="ChEBI" id="CHEBI:18420"/>
    </ligand>
</feature>
<keyword evidence="11 18" id="KW-0460">Magnesium</keyword>
<feature type="binding site" evidence="16">
    <location>
        <position position="386"/>
    </location>
    <ligand>
        <name>substrate</name>
    </ligand>
</feature>
<evidence type="ECO:0000256" key="20">
    <source>
        <dbReference type="RuleBase" id="RU004996"/>
    </source>
</evidence>
<evidence type="ECO:0000256" key="12">
    <source>
        <dbReference type="ARBA" id="ARBA00023052"/>
    </source>
</evidence>
<dbReference type="InterPro" id="IPR005475">
    <property type="entry name" value="Transketolase-like_Pyr-bd"/>
</dbReference>
<dbReference type="PANTHER" id="PTHR43522:SF2">
    <property type="entry name" value="TRANSKETOLASE 1-RELATED"/>
    <property type="match status" value="1"/>
</dbReference>
<protein>
    <recommendedName>
        <fullName evidence="7 14">Transketolase</fullName>
        <ecNumber evidence="7 14">2.2.1.1</ecNumber>
    </recommendedName>
</protein>
<evidence type="ECO:0000256" key="16">
    <source>
        <dbReference type="PIRSR" id="PIRSR605478-2"/>
    </source>
</evidence>
<dbReference type="Gene3D" id="3.40.50.970">
    <property type="match status" value="2"/>
</dbReference>
<dbReference type="CDD" id="cd02012">
    <property type="entry name" value="TPP_TK"/>
    <property type="match status" value="1"/>
</dbReference>